<evidence type="ECO:0000313" key="2">
    <source>
        <dbReference type="EMBL" id="OGD71612.1"/>
    </source>
</evidence>
<feature type="transmembrane region" description="Helical" evidence="1">
    <location>
        <begin position="52"/>
        <end position="75"/>
    </location>
</feature>
<dbReference type="EMBL" id="MFAG01000027">
    <property type="protein sequence ID" value="OGD71612.1"/>
    <property type="molecule type" value="Genomic_DNA"/>
</dbReference>
<name>A0A1F5EW52_9BACT</name>
<keyword evidence="1" id="KW-0472">Membrane</keyword>
<protein>
    <submittedName>
        <fullName evidence="2">Uncharacterized protein</fullName>
    </submittedName>
</protein>
<keyword evidence="1" id="KW-1133">Transmembrane helix</keyword>
<comment type="caution">
    <text evidence="2">The sequence shown here is derived from an EMBL/GenBank/DDBJ whole genome shotgun (WGS) entry which is preliminary data.</text>
</comment>
<gene>
    <name evidence="2" type="ORF">A2703_03870</name>
</gene>
<sequence>MTLESQTITKEKEASTGVWALLWLFLASVLLPPFGLGLTIRYLKSTDNTAKVMGIISLVLTVMVLGLAAWSTIAISKNINRMMNQQQYLPGGEF</sequence>
<evidence type="ECO:0000256" key="1">
    <source>
        <dbReference type="SAM" id="Phobius"/>
    </source>
</evidence>
<proteinExistence type="predicted"/>
<reference evidence="2 3" key="1">
    <citation type="journal article" date="2016" name="Nat. Commun.">
        <title>Thousands of microbial genomes shed light on interconnected biogeochemical processes in an aquifer system.</title>
        <authorList>
            <person name="Anantharaman K."/>
            <person name="Brown C.T."/>
            <person name="Hug L.A."/>
            <person name="Sharon I."/>
            <person name="Castelle C.J."/>
            <person name="Probst A.J."/>
            <person name="Thomas B.C."/>
            <person name="Singh A."/>
            <person name="Wilkins M.J."/>
            <person name="Karaoz U."/>
            <person name="Brodie E.L."/>
            <person name="Williams K.H."/>
            <person name="Hubbard S.S."/>
            <person name="Banfield J.F."/>
        </authorList>
    </citation>
    <scope>NUCLEOTIDE SEQUENCE [LARGE SCALE GENOMIC DNA]</scope>
</reference>
<dbReference type="Proteomes" id="UP000177979">
    <property type="component" value="Unassembled WGS sequence"/>
</dbReference>
<accession>A0A1F5EW52</accession>
<keyword evidence="1" id="KW-0812">Transmembrane</keyword>
<feature type="transmembrane region" description="Helical" evidence="1">
    <location>
        <begin position="20"/>
        <end position="40"/>
    </location>
</feature>
<dbReference type="AlphaFoldDB" id="A0A1F5EW52"/>
<dbReference type="STRING" id="1817722.A2703_03870"/>
<organism evidence="2 3">
    <name type="scientific">Candidatus Collierbacteria bacterium RIFCSPHIGHO2_01_FULL_50_25</name>
    <dbReference type="NCBI Taxonomy" id="1817722"/>
    <lineage>
        <taxon>Bacteria</taxon>
        <taxon>Candidatus Collieribacteriota</taxon>
    </lineage>
</organism>
<evidence type="ECO:0000313" key="3">
    <source>
        <dbReference type="Proteomes" id="UP000177979"/>
    </source>
</evidence>